<comment type="caution">
    <text evidence="2">The sequence shown here is derived from an EMBL/GenBank/DDBJ whole genome shotgun (WGS) entry which is preliminary data.</text>
</comment>
<evidence type="ECO:0000313" key="3">
    <source>
        <dbReference type="Proteomes" id="UP001195483"/>
    </source>
</evidence>
<name>A0AAE0W314_9BIVA</name>
<gene>
    <name evidence="2" type="ORF">CHS0354_012843</name>
</gene>
<reference evidence="2" key="3">
    <citation type="submission" date="2023-05" db="EMBL/GenBank/DDBJ databases">
        <authorList>
            <person name="Smith C.H."/>
        </authorList>
    </citation>
    <scope>NUCLEOTIDE SEQUENCE</scope>
    <source>
        <strain evidence="2">CHS0354</strain>
        <tissue evidence="2">Mantle</tissue>
    </source>
</reference>
<keyword evidence="3" id="KW-1185">Reference proteome</keyword>
<dbReference type="EMBL" id="JAEAOA010000772">
    <property type="protein sequence ID" value="KAK3599234.1"/>
    <property type="molecule type" value="Genomic_DNA"/>
</dbReference>
<organism evidence="2 3">
    <name type="scientific">Potamilus streckersoni</name>
    <dbReference type="NCBI Taxonomy" id="2493646"/>
    <lineage>
        <taxon>Eukaryota</taxon>
        <taxon>Metazoa</taxon>
        <taxon>Spiralia</taxon>
        <taxon>Lophotrochozoa</taxon>
        <taxon>Mollusca</taxon>
        <taxon>Bivalvia</taxon>
        <taxon>Autobranchia</taxon>
        <taxon>Heteroconchia</taxon>
        <taxon>Palaeoheterodonta</taxon>
        <taxon>Unionida</taxon>
        <taxon>Unionoidea</taxon>
        <taxon>Unionidae</taxon>
        <taxon>Ambleminae</taxon>
        <taxon>Lampsilini</taxon>
        <taxon>Potamilus</taxon>
    </lineage>
</organism>
<proteinExistence type="predicted"/>
<dbReference type="Proteomes" id="UP001195483">
    <property type="component" value="Unassembled WGS sequence"/>
</dbReference>
<reference evidence="2" key="1">
    <citation type="journal article" date="2021" name="Genome Biol. Evol.">
        <title>A High-Quality Reference Genome for a Parasitic Bivalve with Doubly Uniparental Inheritance (Bivalvia: Unionida).</title>
        <authorList>
            <person name="Smith C.H."/>
        </authorList>
    </citation>
    <scope>NUCLEOTIDE SEQUENCE</scope>
    <source>
        <strain evidence="2">CHS0354</strain>
    </source>
</reference>
<protein>
    <submittedName>
        <fullName evidence="2">Uncharacterized protein</fullName>
    </submittedName>
</protein>
<dbReference type="AlphaFoldDB" id="A0AAE0W314"/>
<evidence type="ECO:0000256" key="1">
    <source>
        <dbReference type="SAM" id="MobiDB-lite"/>
    </source>
</evidence>
<feature type="region of interest" description="Disordered" evidence="1">
    <location>
        <begin position="1"/>
        <end position="20"/>
    </location>
</feature>
<evidence type="ECO:0000313" key="2">
    <source>
        <dbReference type="EMBL" id="KAK3599234.1"/>
    </source>
</evidence>
<accession>A0AAE0W314</accession>
<reference evidence="2" key="2">
    <citation type="journal article" date="2021" name="Genome Biol. Evol.">
        <title>Developing a high-quality reference genome for a parasitic bivalve with doubly uniparental inheritance (Bivalvia: Unionida).</title>
        <authorList>
            <person name="Smith C.H."/>
        </authorList>
    </citation>
    <scope>NUCLEOTIDE SEQUENCE</scope>
    <source>
        <strain evidence="2">CHS0354</strain>
        <tissue evidence="2">Mantle</tissue>
    </source>
</reference>
<sequence length="71" mass="7650">MGQIQNADIPFNSSNSGQLQTPVRIPISDLVDYVAEVIMDTSSEVIMDISAEVIMDTSSEVIMDISAESLS</sequence>